<evidence type="ECO:0000313" key="5">
    <source>
        <dbReference type="EMBL" id="KUK43287.1"/>
    </source>
</evidence>
<dbReference type="InterPro" id="IPR039448">
    <property type="entry name" value="Beta_helix"/>
</dbReference>
<sequence length="557" mass="60068">MHRLKTSILTILVLVDFGAGALLVDGSGTKDFSKIQDAIDATEAGGEVVVLNGTYRENLVVDRPIALRGDGMPVVEGCNVSAPLITINASGVVLDGFIIAGCTNDSCDSGSVLILSHGSRIQNNTIYGSSSHGICVLNSTDHLISKNRISDNFKAGIRLAGVNDSSIVKNNISKNAYGVFIERSRNCWVLNSDVWGNGADGIIIAHSSGNELTSNSIHSNADNGIYLTDSYNNILVGNRIRDCINSGIDIYRSFGTMIASNAIEVCGGMGINVDSGDNNVMAWNSLLNNDLDGISILGSSYNTISHNAARNNRESGISLRLDSKRNMVIYNNLSANKRYGIVFDESDSNFVQANKIDNHSTALVILYSSDNSIVENGIKENGFGVSLDMVDNVVVSKNDIANSAMDGIRLFRCDNSNIWSNRILNSTADGIHIIRSTGTTVSDNDILGSGEYGVQVLDQSTQNLFLSNLIQNSGLGGIYLFDGDLNLIMSNALIDNNKFNGRDNGGNRWAGNYYSDFECDEMVGTMVCAEAYEIYGQRGLITLDHRPFINYHVILGR</sequence>
<proteinExistence type="predicted"/>
<feature type="domain" description="Carbohydrate-binding/sugar hydrolysis" evidence="4">
    <location>
        <begin position="198"/>
        <end position="320"/>
    </location>
</feature>
<dbReference type="InterPro" id="IPR011050">
    <property type="entry name" value="Pectin_lyase_fold/virulence"/>
</dbReference>
<comment type="pathway">
    <text evidence="1">Protein modification; protein ubiquitination.</text>
</comment>
<dbReference type="Proteomes" id="UP000053961">
    <property type="component" value="Unassembled WGS sequence"/>
</dbReference>
<protein>
    <submittedName>
        <fullName evidence="6">Cell surface protein</fullName>
    </submittedName>
</protein>
<evidence type="ECO:0000313" key="8">
    <source>
        <dbReference type="Proteomes" id="UP000057043"/>
    </source>
</evidence>
<feature type="domain" description="Carbohydrate-binding/sugar hydrolysis" evidence="4">
    <location>
        <begin position="50"/>
        <end position="182"/>
    </location>
</feature>
<dbReference type="InterPro" id="IPR007742">
    <property type="entry name" value="NosD_dom"/>
</dbReference>
<dbReference type="InterPro" id="IPR012334">
    <property type="entry name" value="Pectin_lyas_fold"/>
</dbReference>
<dbReference type="InterPro" id="IPR006626">
    <property type="entry name" value="PbH1"/>
</dbReference>
<keyword evidence="3" id="KW-0833">Ubl conjugation pathway</keyword>
<dbReference type="Proteomes" id="UP000057043">
    <property type="component" value="Unassembled WGS sequence"/>
</dbReference>
<evidence type="ECO:0000256" key="1">
    <source>
        <dbReference type="ARBA" id="ARBA00004906"/>
    </source>
</evidence>
<gene>
    <name evidence="5" type="ORF">XD72_2337</name>
    <name evidence="6" type="ORF">XE07_2216</name>
</gene>
<dbReference type="Gene3D" id="2.160.20.10">
    <property type="entry name" value="Single-stranded right-handed beta-helix, Pectin lyase-like"/>
    <property type="match status" value="3"/>
</dbReference>
<dbReference type="NCBIfam" id="TIGR03804">
    <property type="entry name" value="para_beta_helix"/>
    <property type="match status" value="7"/>
</dbReference>
<dbReference type="PATRIC" id="fig|301375.6.peg.635"/>
<dbReference type="Pfam" id="PF13229">
    <property type="entry name" value="Beta_helix"/>
    <property type="match status" value="1"/>
</dbReference>
<dbReference type="PANTHER" id="PTHR22990">
    <property type="entry name" value="F-BOX ONLY PROTEIN"/>
    <property type="match status" value="1"/>
</dbReference>
<dbReference type="PANTHER" id="PTHR22990:SF15">
    <property type="entry name" value="F-BOX ONLY PROTEIN 10"/>
    <property type="match status" value="1"/>
</dbReference>
<evidence type="ECO:0000313" key="6">
    <source>
        <dbReference type="EMBL" id="KUK94166.1"/>
    </source>
</evidence>
<keyword evidence="2" id="KW-0677">Repeat</keyword>
<evidence type="ECO:0000313" key="7">
    <source>
        <dbReference type="Proteomes" id="UP000053961"/>
    </source>
</evidence>
<dbReference type="InterPro" id="IPR022441">
    <property type="entry name" value="Para_beta_helix_rpt-2"/>
</dbReference>
<dbReference type="AlphaFoldDB" id="A0A117MB01"/>
<dbReference type="SMART" id="SM00722">
    <property type="entry name" value="CASH"/>
    <property type="match status" value="2"/>
</dbReference>
<dbReference type="EMBL" id="LGFT01000092">
    <property type="protein sequence ID" value="KUK43287.1"/>
    <property type="molecule type" value="Genomic_DNA"/>
</dbReference>
<comment type="caution">
    <text evidence="6">The sequence shown here is derived from an EMBL/GenBank/DDBJ whole genome shotgun (WGS) entry which is preliminary data.</text>
</comment>
<dbReference type="SMART" id="SM00710">
    <property type="entry name" value="PbH1"/>
    <property type="match status" value="16"/>
</dbReference>
<dbReference type="Pfam" id="PF05048">
    <property type="entry name" value="NosD"/>
    <property type="match status" value="1"/>
</dbReference>
<organism evidence="6 7">
    <name type="scientific">Methanothrix harundinacea</name>
    <dbReference type="NCBI Taxonomy" id="301375"/>
    <lineage>
        <taxon>Archaea</taxon>
        <taxon>Methanobacteriati</taxon>
        <taxon>Methanobacteriota</taxon>
        <taxon>Stenosarchaea group</taxon>
        <taxon>Methanomicrobia</taxon>
        <taxon>Methanotrichales</taxon>
        <taxon>Methanotrichaceae</taxon>
        <taxon>Methanothrix</taxon>
    </lineage>
</organism>
<dbReference type="InterPro" id="IPR006633">
    <property type="entry name" value="Carb-bd_sugar_hydrolysis-dom"/>
</dbReference>
<reference evidence="7 8" key="2">
    <citation type="journal article" date="2015" name="MBio">
        <title>Genome-Resolved Metagenomic Analysis Reveals Roles for Candidate Phyla and Other Microbial Community Members in Biogeochemical Transformations in Oil Reservoirs.</title>
        <authorList>
            <person name="Hu P."/>
            <person name="Tom L."/>
            <person name="Singh A."/>
            <person name="Thomas B.C."/>
            <person name="Baker B.J."/>
            <person name="Piceno Y.M."/>
            <person name="Andersen G.L."/>
            <person name="Banfield J.F."/>
        </authorList>
    </citation>
    <scope>NUCLEOTIDE SEQUENCE [LARGE SCALE GENOMIC DNA]</scope>
    <source>
        <strain evidence="5">57_489</strain>
    </source>
</reference>
<accession>A0A117MB01</accession>
<reference evidence="6" key="1">
    <citation type="journal article" date="2015" name="MBio">
        <title>Genome-resolved metagenomic analysis reveals roles for candidate phyla and other microbial community members in biogeochemical transformations in oil reservoirs.</title>
        <authorList>
            <person name="Hu P."/>
            <person name="Tom L."/>
            <person name="Singh A."/>
            <person name="Thomas B.C."/>
            <person name="Baker B.J."/>
            <person name="Piceno Y.M."/>
            <person name="Andersen G.L."/>
            <person name="Banfield J.F."/>
        </authorList>
    </citation>
    <scope>NUCLEOTIDE SEQUENCE [LARGE SCALE GENOMIC DNA]</scope>
    <source>
        <strain evidence="6">56_747</strain>
    </source>
</reference>
<dbReference type="InterPro" id="IPR051550">
    <property type="entry name" value="SCF-Subunits/Alg-Epimerases"/>
</dbReference>
<dbReference type="EMBL" id="LGHB01000058">
    <property type="protein sequence ID" value="KUK94166.1"/>
    <property type="molecule type" value="Genomic_DNA"/>
</dbReference>
<name>A0A117MB01_9EURY</name>
<evidence type="ECO:0000256" key="3">
    <source>
        <dbReference type="ARBA" id="ARBA00022786"/>
    </source>
</evidence>
<evidence type="ECO:0000259" key="4">
    <source>
        <dbReference type="SMART" id="SM00722"/>
    </source>
</evidence>
<dbReference type="SUPFAM" id="SSF51126">
    <property type="entry name" value="Pectin lyase-like"/>
    <property type="match status" value="3"/>
</dbReference>
<evidence type="ECO:0000256" key="2">
    <source>
        <dbReference type="ARBA" id="ARBA00022737"/>
    </source>
</evidence>